<evidence type="ECO:0000313" key="1">
    <source>
        <dbReference type="EMBL" id="CUH78157.1"/>
    </source>
</evidence>
<gene>
    <name evidence="1" type="ORF">TRM7557_01748</name>
</gene>
<dbReference type="EMBL" id="CYSD01000026">
    <property type="protein sequence ID" value="CUH78157.1"/>
    <property type="molecule type" value="Genomic_DNA"/>
</dbReference>
<evidence type="ECO:0000313" key="2">
    <source>
        <dbReference type="Proteomes" id="UP000052022"/>
    </source>
</evidence>
<dbReference type="RefSeq" id="WP_058289833.1">
    <property type="nucleotide sequence ID" value="NZ_CYSD01000026.1"/>
</dbReference>
<dbReference type="Proteomes" id="UP000052022">
    <property type="component" value="Unassembled WGS sequence"/>
</dbReference>
<dbReference type="AlphaFoldDB" id="A0A0P1GRJ6"/>
<proteinExistence type="predicted"/>
<name>A0A0P1GRJ6_9RHOB</name>
<organism evidence="1 2">
    <name type="scientific">Tritonibacter multivorans</name>
    <dbReference type="NCBI Taxonomy" id="928856"/>
    <lineage>
        <taxon>Bacteria</taxon>
        <taxon>Pseudomonadati</taxon>
        <taxon>Pseudomonadota</taxon>
        <taxon>Alphaproteobacteria</taxon>
        <taxon>Rhodobacterales</taxon>
        <taxon>Paracoccaceae</taxon>
        <taxon>Tritonibacter</taxon>
    </lineage>
</organism>
<sequence length="317" mass="36085">MSRTTSHKALRKFIAGKDLSRKGLERLLNAYLEHASERGVDVDDEIKRLLPELISVIFSKQPRQLPLEEARSSLKDCFPASVPPRTVETLIELQLKSITLTKDIEKEGPTALLRLIEGNTDPNWAPLFNELTLRLRGTNEVPEDLTDALQITYGLILLWVFWGENLDRHYPVSDDLFKVLEISRDTFFVDSQNEFSPQSAVTRLLSKVQDFSELDTKSAFIKEAFGASTSQVREAHKYFAGSDIPTFEKTASAMRAFEQDRDHSIPVILAQYTARSYRHLTESLSSPLSAEQTPHFIIFDQLNQELQARKSHEPAHM</sequence>
<reference evidence="1 2" key="1">
    <citation type="submission" date="2015-09" db="EMBL/GenBank/DDBJ databases">
        <authorList>
            <consortium name="Swine Surveillance"/>
        </authorList>
    </citation>
    <scope>NUCLEOTIDE SEQUENCE [LARGE SCALE GENOMIC DNA]</scope>
    <source>
        <strain evidence="1 2">CECT 7557</strain>
    </source>
</reference>
<keyword evidence="2" id="KW-1185">Reference proteome</keyword>
<accession>A0A0P1GRJ6</accession>
<protein>
    <submittedName>
        <fullName evidence="1">Uncharacterized protein</fullName>
    </submittedName>
</protein>